<dbReference type="InterPro" id="IPR014710">
    <property type="entry name" value="RmlC-like_jellyroll"/>
</dbReference>
<evidence type="ECO:0000259" key="1">
    <source>
        <dbReference type="Pfam" id="PF07883"/>
    </source>
</evidence>
<dbReference type="CDD" id="cd02230">
    <property type="entry name" value="cupin_HP0902-like"/>
    <property type="match status" value="1"/>
</dbReference>
<reference evidence="2 3" key="1">
    <citation type="submission" date="2015-06" db="EMBL/GenBank/DDBJ databases">
        <title>Draft genome sequence of beer spoilage bacterium Megasphaera cerevisiae type strain 20462.</title>
        <authorList>
            <person name="Kutumbaka K."/>
            <person name="Pasmowitz J."/>
            <person name="Mategko J."/>
            <person name="Reyes D."/>
            <person name="Friedrich A."/>
            <person name="Han S."/>
            <person name="Martens-Habbena W."/>
            <person name="Neal-McKinney J."/>
            <person name="Janagama H.K."/>
            <person name="Nadala C."/>
            <person name="Samadpour M."/>
        </authorList>
    </citation>
    <scope>NUCLEOTIDE SEQUENCE [LARGE SCALE GENOMIC DNA]</scope>
    <source>
        <strain evidence="2 3">DSM 20462</strain>
    </source>
</reference>
<dbReference type="EMBL" id="LEKT01000062">
    <property type="protein sequence ID" value="KMO85478.1"/>
    <property type="molecule type" value="Genomic_DNA"/>
</dbReference>
<dbReference type="PANTHER" id="PTHR37694">
    <property type="entry name" value="SLR8022 PROTEIN"/>
    <property type="match status" value="1"/>
</dbReference>
<protein>
    <submittedName>
        <fullName evidence="2">Cupin</fullName>
    </submittedName>
</protein>
<dbReference type="PANTHER" id="PTHR37694:SF1">
    <property type="entry name" value="SLR8022 PROTEIN"/>
    <property type="match status" value="1"/>
</dbReference>
<proteinExistence type="predicted"/>
<sequence>MKETKGHIFSISRDNAPVAGCTISKELVNEAQYQVFYFSLAAGTDISPEIYRQAKLLYVADGTLTVHWPGEEHNLVAGQAIIAPPSVPVGMKSRDGAVYTELTVEEEFLMNIDAGKIFSLAGLVPYQDGKIINRDIIQSPKVKFVVMSFGAGTGLSEHAAPGEALIFALEGKAVIRYEGEDHEIKAGENFAFAKNGRHAIIADGPFKMALLLTLE</sequence>
<dbReference type="Proteomes" id="UP000036503">
    <property type="component" value="Unassembled WGS sequence"/>
</dbReference>
<dbReference type="AlphaFoldDB" id="A0A0J6WTI7"/>
<dbReference type="RefSeq" id="WP_048515352.1">
    <property type="nucleotide sequence ID" value="NZ_FUXD01000084.1"/>
</dbReference>
<dbReference type="InterPro" id="IPR011051">
    <property type="entry name" value="RmlC_Cupin_sf"/>
</dbReference>
<dbReference type="Gene3D" id="2.60.120.10">
    <property type="entry name" value="Jelly Rolls"/>
    <property type="match status" value="2"/>
</dbReference>
<dbReference type="PATRIC" id="fig|1122219.3.peg.2890"/>
<organism evidence="2 3">
    <name type="scientific">Megasphaera cerevisiae DSM 20462</name>
    <dbReference type="NCBI Taxonomy" id="1122219"/>
    <lineage>
        <taxon>Bacteria</taxon>
        <taxon>Bacillati</taxon>
        <taxon>Bacillota</taxon>
        <taxon>Negativicutes</taxon>
        <taxon>Veillonellales</taxon>
        <taxon>Veillonellaceae</taxon>
        <taxon>Megasphaera</taxon>
    </lineage>
</organism>
<evidence type="ECO:0000313" key="3">
    <source>
        <dbReference type="Proteomes" id="UP000036503"/>
    </source>
</evidence>
<feature type="domain" description="Cupin type-2" evidence="1">
    <location>
        <begin position="146"/>
        <end position="210"/>
    </location>
</feature>
<dbReference type="STRING" id="39029.BSR42_11610"/>
<dbReference type="InParanoid" id="A0A0J6WTI7"/>
<dbReference type="Pfam" id="PF07883">
    <property type="entry name" value="Cupin_2"/>
    <property type="match status" value="1"/>
</dbReference>
<accession>A0A0J6WTI7</accession>
<dbReference type="OrthoDB" id="9793184at2"/>
<dbReference type="InterPro" id="IPR013096">
    <property type="entry name" value="Cupin_2"/>
</dbReference>
<gene>
    <name evidence="2" type="ORF">AB840_13395</name>
</gene>
<comment type="caution">
    <text evidence="2">The sequence shown here is derived from an EMBL/GenBank/DDBJ whole genome shotgun (WGS) entry which is preliminary data.</text>
</comment>
<name>A0A0J6WTI7_9FIRM</name>
<evidence type="ECO:0000313" key="2">
    <source>
        <dbReference type="EMBL" id="KMO85478.1"/>
    </source>
</evidence>
<keyword evidence="3" id="KW-1185">Reference proteome</keyword>
<dbReference type="SUPFAM" id="SSF51182">
    <property type="entry name" value="RmlC-like cupins"/>
    <property type="match status" value="2"/>
</dbReference>